<sequence length="376" mass="41842">MDERMTPIDKRHADTEAFTEDLSMYEKRILTESSEKRLIKRSRISDIVPVDSRTVTIKSATDRTSKLLAPTMLLSGHDAAVYSVKIDPLGMHVASASFDQQILLWNVHGDCCNYGVLLGHKNAILEVDWSYDSSKIASASADKTVALWDVETQQRIKRWKDHKKVVNSCSLVPRGPSLLVSGSDDGTTKLWDARLKKRAVKTYDSSFQVTAVCFGKDSGQIISGGLDGLVRCWDVRKDAVSMILRGHQDIITGISLSPDGNHLLTNAMDSTLYRWDLRPYLPADQTSRCTMHFSGAKHGFERNLIRCAWSHDARYVASGSADRNAYIWDAESGNLRYQLPGHTGSVNDVCFHPEEPIIASCGSDKQIFLGELSGFE</sequence>
<dbReference type="PANTHER" id="PTHR44006:SF1">
    <property type="entry name" value="U5 SMALL NUCLEAR RIBONUCLEOPROTEIN 40 KDA PROTEIN"/>
    <property type="match status" value="1"/>
</dbReference>
<feature type="repeat" description="WD" evidence="5">
    <location>
        <begin position="339"/>
        <end position="376"/>
    </location>
</feature>
<feature type="repeat" description="WD" evidence="5">
    <location>
        <begin position="209"/>
        <end position="243"/>
    </location>
</feature>
<feature type="repeat" description="WD" evidence="5">
    <location>
        <begin position="74"/>
        <end position="107"/>
    </location>
</feature>
<dbReference type="HOGENOM" id="CLU_000288_57_2_1"/>
<dbReference type="Pfam" id="PF00400">
    <property type="entry name" value="WD40"/>
    <property type="match status" value="7"/>
</dbReference>
<dbReference type="GO" id="GO:0003723">
    <property type="term" value="F:RNA binding"/>
    <property type="evidence" value="ECO:0007669"/>
    <property type="project" value="TreeGrafter"/>
</dbReference>
<protein>
    <submittedName>
        <fullName evidence="6">WD domaincontaining protein putative</fullName>
    </submittedName>
</protein>
<dbReference type="PROSITE" id="PS00678">
    <property type="entry name" value="WD_REPEATS_1"/>
    <property type="match status" value="3"/>
</dbReference>
<dbReference type="AlphaFoldDB" id="F0WJX8"/>
<dbReference type="InterPro" id="IPR019775">
    <property type="entry name" value="WD40_repeat_CS"/>
</dbReference>
<evidence type="ECO:0000256" key="1">
    <source>
        <dbReference type="ARBA" id="ARBA00022574"/>
    </source>
</evidence>
<dbReference type="InterPro" id="IPR036322">
    <property type="entry name" value="WD40_repeat_dom_sf"/>
</dbReference>
<dbReference type="CDD" id="cd00200">
    <property type="entry name" value="WD40"/>
    <property type="match status" value="1"/>
</dbReference>
<dbReference type="InterPro" id="IPR020472">
    <property type="entry name" value="WD40_PAC1"/>
</dbReference>
<dbReference type="PRINTS" id="PR00320">
    <property type="entry name" value="GPROTEINBRPT"/>
</dbReference>
<keyword evidence="1 5" id="KW-0853">WD repeat</keyword>
<dbReference type="GO" id="GO:0071013">
    <property type="term" value="C:catalytic step 2 spliceosome"/>
    <property type="evidence" value="ECO:0007669"/>
    <property type="project" value="TreeGrafter"/>
</dbReference>
<dbReference type="SMART" id="SM00320">
    <property type="entry name" value="WD40"/>
    <property type="match status" value="7"/>
</dbReference>
<dbReference type="InterPro" id="IPR001680">
    <property type="entry name" value="WD40_rpt"/>
</dbReference>
<reference evidence="6" key="1">
    <citation type="journal article" date="2011" name="PLoS Biol.">
        <title>Gene gain and loss during evolution of obligate parasitism in the white rust pathogen of Arabidopsis thaliana.</title>
        <authorList>
            <person name="Kemen E."/>
            <person name="Gardiner A."/>
            <person name="Schultz-Larsen T."/>
            <person name="Kemen A.C."/>
            <person name="Balmuth A.L."/>
            <person name="Robert-Seilaniantz A."/>
            <person name="Bailey K."/>
            <person name="Holub E."/>
            <person name="Studholme D.J."/>
            <person name="Maclean D."/>
            <person name="Jones J.D."/>
        </authorList>
    </citation>
    <scope>NUCLEOTIDE SEQUENCE</scope>
</reference>
<evidence type="ECO:0000256" key="3">
    <source>
        <dbReference type="ARBA" id="ARBA00022737"/>
    </source>
</evidence>
<keyword evidence="4" id="KW-0508">mRNA splicing</keyword>
<accession>F0WJX8</accession>
<dbReference type="PANTHER" id="PTHR44006">
    <property type="entry name" value="U5 SMALL NUCLEAR RIBONUCLEOPROTEIN 40 KDA PROTEIN"/>
    <property type="match status" value="1"/>
</dbReference>
<evidence type="ECO:0000256" key="4">
    <source>
        <dbReference type="ARBA" id="ARBA00023187"/>
    </source>
</evidence>
<evidence type="ECO:0000313" key="7">
    <source>
        <dbReference type="EMBL" id="CCA24258.1"/>
    </source>
</evidence>
<feature type="repeat" description="WD" evidence="5">
    <location>
        <begin position="159"/>
        <end position="201"/>
    </location>
</feature>
<dbReference type="InterPro" id="IPR052234">
    <property type="entry name" value="U5_snRNP_Component"/>
</dbReference>
<feature type="repeat" description="WD" evidence="5">
    <location>
        <begin position="244"/>
        <end position="278"/>
    </location>
</feature>
<reference evidence="6" key="2">
    <citation type="submission" date="2011-02" db="EMBL/GenBank/DDBJ databases">
        <authorList>
            <person name="MacLean D."/>
        </authorList>
    </citation>
    <scope>NUCLEOTIDE SEQUENCE</scope>
</reference>
<dbReference type="EMBL" id="FR824275">
    <property type="protein sequence ID" value="CCA24258.1"/>
    <property type="molecule type" value="Genomic_DNA"/>
</dbReference>
<dbReference type="PROSITE" id="PS50294">
    <property type="entry name" value="WD_REPEATS_REGION"/>
    <property type="match status" value="5"/>
</dbReference>
<gene>
    <name evidence="6" type="primary">AlNc14C127G6844</name>
    <name evidence="7" type="synonym">AlNc14C230G9278</name>
    <name evidence="6" type="ORF">ALNC14_077230</name>
    <name evidence="7" type="ORF">ALNC14_104020</name>
</gene>
<proteinExistence type="predicted"/>
<dbReference type="Gene3D" id="2.130.10.10">
    <property type="entry name" value="YVTN repeat-like/Quinoprotein amine dehydrogenase"/>
    <property type="match status" value="1"/>
</dbReference>
<feature type="repeat" description="WD" evidence="5">
    <location>
        <begin position="117"/>
        <end position="158"/>
    </location>
</feature>
<dbReference type="SUPFAM" id="SSF50978">
    <property type="entry name" value="WD40 repeat-like"/>
    <property type="match status" value="1"/>
</dbReference>
<dbReference type="InterPro" id="IPR015943">
    <property type="entry name" value="WD40/YVTN_repeat-like_dom_sf"/>
</dbReference>
<keyword evidence="3" id="KW-0677">Repeat</keyword>
<name>F0WJX8_9STRA</name>
<dbReference type="EMBL" id="FR824172">
    <property type="protein sequence ID" value="CCA21580.1"/>
    <property type="molecule type" value="Genomic_DNA"/>
</dbReference>
<evidence type="ECO:0000256" key="2">
    <source>
        <dbReference type="ARBA" id="ARBA00022664"/>
    </source>
</evidence>
<evidence type="ECO:0000313" key="6">
    <source>
        <dbReference type="EMBL" id="CCA21580.1"/>
    </source>
</evidence>
<keyword evidence="2" id="KW-0507">mRNA processing</keyword>
<evidence type="ECO:0000256" key="5">
    <source>
        <dbReference type="PROSITE-ProRule" id="PRU00221"/>
    </source>
</evidence>
<dbReference type="GO" id="GO:0006397">
    <property type="term" value="P:mRNA processing"/>
    <property type="evidence" value="ECO:0007669"/>
    <property type="project" value="UniProtKB-KW"/>
</dbReference>
<dbReference type="PROSITE" id="PS50082">
    <property type="entry name" value="WD_REPEATS_2"/>
    <property type="match status" value="7"/>
</dbReference>
<feature type="repeat" description="WD" evidence="5">
    <location>
        <begin position="308"/>
        <end position="338"/>
    </location>
</feature>
<dbReference type="GO" id="GO:0008380">
    <property type="term" value="P:RNA splicing"/>
    <property type="evidence" value="ECO:0007669"/>
    <property type="project" value="UniProtKB-KW"/>
</dbReference>
<organism evidence="6">
    <name type="scientific">Albugo laibachii Nc14</name>
    <dbReference type="NCBI Taxonomy" id="890382"/>
    <lineage>
        <taxon>Eukaryota</taxon>
        <taxon>Sar</taxon>
        <taxon>Stramenopiles</taxon>
        <taxon>Oomycota</taxon>
        <taxon>Peronosporomycetes</taxon>
        <taxon>Albuginales</taxon>
        <taxon>Albuginaceae</taxon>
        <taxon>Albugo</taxon>
    </lineage>
</organism>